<reference evidence="2" key="1">
    <citation type="submission" date="2016-11" db="EMBL/GenBank/DDBJ databases">
        <authorList>
            <person name="Varghese N."/>
            <person name="Submissions S."/>
        </authorList>
    </citation>
    <scope>NUCLEOTIDE SEQUENCE [LARGE SCALE GENOMIC DNA]</scope>
    <source>
        <strain evidence="2">DSM 11003</strain>
    </source>
</reference>
<dbReference type="NCBIfam" id="TIGR02841">
    <property type="entry name" value="spore_YyaC"/>
    <property type="match status" value="1"/>
</dbReference>
<dbReference type="SUPFAM" id="SSF53163">
    <property type="entry name" value="HybD-like"/>
    <property type="match status" value="1"/>
</dbReference>
<evidence type="ECO:0000313" key="1">
    <source>
        <dbReference type="EMBL" id="SHG61129.1"/>
    </source>
</evidence>
<dbReference type="EMBL" id="FQWY01000007">
    <property type="protein sequence ID" value="SHG61129.1"/>
    <property type="molecule type" value="Genomic_DNA"/>
</dbReference>
<dbReference type="InterPro" id="IPR009665">
    <property type="entry name" value="YyaC"/>
</dbReference>
<accession>A0A1M5L8Q6</accession>
<dbReference type="RefSeq" id="WP_073089732.1">
    <property type="nucleotide sequence ID" value="NZ_FQWY01000007.1"/>
</dbReference>
<evidence type="ECO:0000313" key="2">
    <source>
        <dbReference type="Proteomes" id="UP000242329"/>
    </source>
</evidence>
<dbReference type="Pfam" id="PF06866">
    <property type="entry name" value="DUF1256"/>
    <property type="match status" value="1"/>
</dbReference>
<keyword evidence="2" id="KW-1185">Reference proteome</keyword>
<protein>
    <submittedName>
        <fullName evidence="1">Putative sporulation protein YyaC</fullName>
    </submittedName>
</protein>
<gene>
    <name evidence="1" type="ORF">SAMN02745221_00590</name>
</gene>
<dbReference type="AlphaFoldDB" id="A0A1M5L8Q6"/>
<proteinExistence type="predicted"/>
<dbReference type="Proteomes" id="UP000242329">
    <property type="component" value="Unassembled WGS sequence"/>
</dbReference>
<dbReference type="STRING" id="1123382.SAMN02745221_00590"/>
<sequence length="178" mass="19811">MYRLEKHYAEPDIIENLAGVLHEIYLIYDAEPLFICLGSDRHILDCFGPLTGTMAKELAPDLCLYGTLDEPIHSGNIGLFMEKIKEKYNKGYVIIAVDASLGNIRDLGVIRIREGPILPGKALDKRLPPVGQIAITGIVGEKLGDKNLSSLKPKSIKHVYHMARVLSRAIALGHKRWE</sequence>
<organism evidence="1 2">
    <name type="scientific">Thermosyntropha lipolytica DSM 11003</name>
    <dbReference type="NCBI Taxonomy" id="1123382"/>
    <lineage>
        <taxon>Bacteria</taxon>
        <taxon>Bacillati</taxon>
        <taxon>Bacillota</taxon>
        <taxon>Clostridia</taxon>
        <taxon>Eubacteriales</taxon>
        <taxon>Syntrophomonadaceae</taxon>
        <taxon>Thermosyntropha</taxon>
    </lineage>
</organism>
<dbReference type="InterPro" id="IPR023430">
    <property type="entry name" value="Pept_HybD-like_dom_sf"/>
</dbReference>
<dbReference type="OrthoDB" id="9815953at2"/>
<name>A0A1M5L8Q6_9FIRM</name>